<dbReference type="AlphaFoldDB" id="A0A084VTG0"/>
<gene>
    <name evidence="1" type="ORF">ZHAS_00008844</name>
</gene>
<dbReference type="VEuPathDB" id="VectorBase:ASIC008844"/>
<sequence length="158" mass="17733">MLRGDAHDTTVETELQLAKCIDGDDSTTANATELCTDSALRRRWRRHAALSRLHSLTFRLVSPWNAFLLGRSFQIDCNETRAPHRRYTFVGTNTPAEAVVPCTEEDGVWRGSSSAFSRPSNAKIFGVRRFLLKPERKPAPLSNRYGEESVCHGKRGTV</sequence>
<dbReference type="EMBL" id="ATLV01016351">
    <property type="status" value="NOT_ANNOTATED_CDS"/>
    <property type="molecule type" value="Genomic_DNA"/>
</dbReference>
<dbReference type="Proteomes" id="UP000030765">
    <property type="component" value="Unassembled WGS sequence"/>
</dbReference>
<dbReference type="EnsemblMetazoa" id="ASIC008844-RA">
    <property type="protein sequence ID" value="ASIC008844-PA"/>
    <property type="gene ID" value="ASIC008844"/>
</dbReference>
<dbReference type="EMBL" id="KE525079">
    <property type="protein sequence ID" value="KFB41254.1"/>
    <property type="molecule type" value="Genomic_DNA"/>
</dbReference>
<proteinExistence type="predicted"/>
<organism evidence="1">
    <name type="scientific">Anopheles sinensis</name>
    <name type="common">Mosquito</name>
    <dbReference type="NCBI Taxonomy" id="74873"/>
    <lineage>
        <taxon>Eukaryota</taxon>
        <taxon>Metazoa</taxon>
        <taxon>Ecdysozoa</taxon>
        <taxon>Arthropoda</taxon>
        <taxon>Hexapoda</taxon>
        <taxon>Insecta</taxon>
        <taxon>Pterygota</taxon>
        <taxon>Neoptera</taxon>
        <taxon>Endopterygota</taxon>
        <taxon>Diptera</taxon>
        <taxon>Nematocera</taxon>
        <taxon>Culicoidea</taxon>
        <taxon>Culicidae</taxon>
        <taxon>Anophelinae</taxon>
        <taxon>Anopheles</taxon>
    </lineage>
</organism>
<keyword evidence="3" id="KW-1185">Reference proteome</keyword>
<reference evidence="2" key="2">
    <citation type="submission" date="2020-05" db="UniProtKB">
        <authorList>
            <consortium name="EnsemblMetazoa"/>
        </authorList>
    </citation>
    <scope>IDENTIFICATION</scope>
</reference>
<evidence type="ECO:0000313" key="1">
    <source>
        <dbReference type="EMBL" id="KFB41254.1"/>
    </source>
</evidence>
<evidence type="ECO:0000313" key="2">
    <source>
        <dbReference type="EnsemblMetazoa" id="ASIC008844-PA"/>
    </source>
</evidence>
<name>A0A084VTG0_ANOSI</name>
<accession>A0A084VTG0</accession>
<evidence type="ECO:0000313" key="3">
    <source>
        <dbReference type="Proteomes" id="UP000030765"/>
    </source>
</evidence>
<reference evidence="1 3" key="1">
    <citation type="journal article" date="2014" name="BMC Genomics">
        <title>Genome sequence of Anopheles sinensis provides insight into genetics basis of mosquito competence for malaria parasites.</title>
        <authorList>
            <person name="Zhou D."/>
            <person name="Zhang D."/>
            <person name="Ding G."/>
            <person name="Shi L."/>
            <person name="Hou Q."/>
            <person name="Ye Y."/>
            <person name="Xu Y."/>
            <person name="Zhou H."/>
            <person name="Xiong C."/>
            <person name="Li S."/>
            <person name="Yu J."/>
            <person name="Hong S."/>
            <person name="Yu X."/>
            <person name="Zou P."/>
            <person name="Chen C."/>
            <person name="Chang X."/>
            <person name="Wang W."/>
            <person name="Lv Y."/>
            <person name="Sun Y."/>
            <person name="Ma L."/>
            <person name="Shen B."/>
            <person name="Zhu C."/>
        </authorList>
    </citation>
    <scope>NUCLEOTIDE SEQUENCE [LARGE SCALE GENOMIC DNA]</scope>
</reference>
<protein>
    <submittedName>
        <fullName evidence="1 2">Uncharacterized protein</fullName>
    </submittedName>
</protein>